<dbReference type="InterPro" id="IPR001466">
    <property type="entry name" value="Beta-lactam-related"/>
</dbReference>
<sequence length="638" mass="73247">MKKMPSLLLKGIIFVLVTSFICSWSLPVYAQTPRSEKTLTDVKEFEAFLDRFMNQKLREKNIAGASFVLVKDGRIFIAKGYGYADLEKKQPVDPDTTIFRVASISKLFTTTAVMQQVERGKLDLHTDLNQYLTGTYLHTPFAKPVTIHHLLTHTAGFLNETSMNVSVRDPKKVKSPYTVDSPVLEPGKMISYSNAGMEWAGRLVQESSGMPFNQYMKKNIFEPLGMKRSTFSQDLPEEWRDHLATAYRFKNGKNVPQPYSYFHGGPSASLHTTATDVARFMIAHLQRGTFRNNRILEEKTVALMHRTQFRHHPKVPGMAYGFFEEEMNGDRALFHEGRLPEGTSLLYLLPQENTGFFITYNRNPVEEKGKPVTQQLKDEIMNRYFPGKASAVRDVQPDDFEKYEGVYRWEWYPHHTMEKIVSLFTQIHVQKNKQGHLELKSIAHPPSLLTYAEPGVFQTNEGKKLGFQSNSSGEMTFFYEEGNMAAYQKVKWYETDVFHFALLGLFAFTFLLAIGYSLFDLVKYLLRKRGKWIFSVIIGITGAGNLLFLAGCAFLVIIPYFTTYWAAFHFGIPWTVKWISVLPWVSGVLSIGLLIETMMGWKKQRLSTGRGIYYLVTAVMTLAFIGYGWYWNLIWLSY</sequence>
<evidence type="ECO:0000313" key="3">
    <source>
        <dbReference type="EMBL" id="SEM81412.1"/>
    </source>
</evidence>
<dbReference type="Pfam" id="PF00144">
    <property type="entry name" value="Beta-lactamase"/>
    <property type="match status" value="1"/>
</dbReference>
<keyword evidence="1" id="KW-0472">Membrane</keyword>
<dbReference type="PANTHER" id="PTHR46825">
    <property type="entry name" value="D-ALANYL-D-ALANINE-CARBOXYPEPTIDASE/ENDOPEPTIDASE AMPH"/>
    <property type="match status" value="1"/>
</dbReference>
<dbReference type="AlphaFoldDB" id="A0A1H8BF26"/>
<feature type="transmembrane region" description="Helical" evidence="1">
    <location>
        <begin position="531"/>
        <end position="561"/>
    </location>
</feature>
<dbReference type="SUPFAM" id="SSF56601">
    <property type="entry name" value="beta-lactamase/transpeptidase-like"/>
    <property type="match status" value="1"/>
</dbReference>
<dbReference type="PANTHER" id="PTHR46825:SF9">
    <property type="entry name" value="BETA-LACTAMASE-RELATED DOMAIN-CONTAINING PROTEIN"/>
    <property type="match status" value="1"/>
</dbReference>
<dbReference type="InterPro" id="IPR012338">
    <property type="entry name" value="Beta-lactam/transpept-like"/>
</dbReference>
<gene>
    <name evidence="3" type="ORF">SAMN05444955_102150</name>
</gene>
<dbReference type="OrthoDB" id="846150at2"/>
<feature type="transmembrane region" description="Helical" evidence="1">
    <location>
        <begin position="497"/>
        <end position="519"/>
    </location>
</feature>
<evidence type="ECO:0000313" key="4">
    <source>
        <dbReference type="Proteomes" id="UP000199695"/>
    </source>
</evidence>
<dbReference type="InterPro" id="IPR050491">
    <property type="entry name" value="AmpC-like"/>
</dbReference>
<accession>A0A1H8BF26</accession>
<protein>
    <submittedName>
        <fullName evidence="3">CubicO group peptidase, beta-lactamase class C family</fullName>
    </submittedName>
</protein>
<feature type="domain" description="Beta-lactamase-related" evidence="2">
    <location>
        <begin position="49"/>
        <end position="368"/>
    </location>
</feature>
<dbReference type="Gene3D" id="3.40.710.10">
    <property type="entry name" value="DD-peptidase/beta-lactamase superfamily"/>
    <property type="match status" value="1"/>
</dbReference>
<feature type="transmembrane region" description="Helical" evidence="1">
    <location>
        <begin position="581"/>
        <end position="599"/>
    </location>
</feature>
<feature type="transmembrane region" description="Helical" evidence="1">
    <location>
        <begin position="611"/>
        <end position="630"/>
    </location>
</feature>
<dbReference type="RefSeq" id="WP_089965056.1">
    <property type="nucleotide sequence ID" value="NZ_FOCQ01000002.1"/>
</dbReference>
<reference evidence="3 4" key="1">
    <citation type="submission" date="2016-10" db="EMBL/GenBank/DDBJ databases">
        <authorList>
            <person name="de Groot N.N."/>
        </authorList>
    </citation>
    <scope>NUCLEOTIDE SEQUENCE [LARGE SCALE GENOMIC DNA]</scope>
    <source>
        <strain evidence="3 4">DSM 46701</strain>
    </source>
</reference>
<keyword evidence="4" id="KW-1185">Reference proteome</keyword>
<evidence type="ECO:0000259" key="2">
    <source>
        <dbReference type="Pfam" id="PF00144"/>
    </source>
</evidence>
<organism evidence="3 4">
    <name type="scientific">Lihuaxuella thermophila</name>
    <dbReference type="NCBI Taxonomy" id="1173111"/>
    <lineage>
        <taxon>Bacteria</taxon>
        <taxon>Bacillati</taxon>
        <taxon>Bacillota</taxon>
        <taxon>Bacilli</taxon>
        <taxon>Bacillales</taxon>
        <taxon>Thermoactinomycetaceae</taxon>
        <taxon>Lihuaxuella</taxon>
    </lineage>
</organism>
<dbReference type="EMBL" id="FOCQ01000002">
    <property type="protein sequence ID" value="SEM81412.1"/>
    <property type="molecule type" value="Genomic_DNA"/>
</dbReference>
<keyword evidence="1" id="KW-0812">Transmembrane</keyword>
<dbReference type="Proteomes" id="UP000199695">
    <property type="component" value="Unassembled WGS sequence"/>
</dbReference>
<dbReference type="STRING" id="1173111.SAMN05444955_102150"/>
<evidence type="ECO:0000256" key="1">
    <source>
        <dbReference type="SAM" id="Phobius"/>
    </source>
</evidence>
<name>A0A1H8BF26_9BACL</name>
<keyword evidence="1" id="KW-1133">Transmembrane helix</keyword>
<proteinExistence type="predicted"/>